<dbReference type="PANTHER" id="PTHR11452:SF33">
    <property type="entry name" value="ALPHA-GALACTOSIDASE 2"/>
    <property type="match status" value="1"/>
</dbReference>
<organism evidence="4 5">
    <name type="scientific">Kingdonia uniflora</name>
    <dbReference type="NCBI Taxonomy" id="39325"/>
    <lineage>
        <taxon>Eukaryota</taxon>
        <taxon>Viridiplantae</taxon>
        <taxon>Streptophyta</taxon>
        <taxon>Embryophyta</taxon>
        <taxon>Tracheophyta</taxon>
        <taxon>Spermatophyta</taxon>
        <taxon>Magnoliopsida</taxon>
        <taxon>Ranunculales</taxon>
        <taxon>Circaeasteraceae</taxon>
        <taxon>Kingdonia</taxon>
    </lineage>
</organism>
<comment type="caution">
    <text evidence="4">The sequence shown here is derived from an EMBL/GenBank/DDBJ whole genome shotgun (WGS) entry which is preliminary data.</text>
</comment>
<sequence length="71" mass="8343">MSIEEYRSHFSIWAISKSPLILGYDVRSMDKDTFTLLSNKEVIVVNQGINHIMKYVVVFFSLREQYLVVSR</sequence>
<evidence type="ECO:0000256" key="3">
    <source>
        <dbReference type="ARBA" id="ARBA00023295"/>
    </source>
</evidence>
<dbReference type="InterPro" id="IPR013785">
    <property type="entry name" value="Aldolase_TIM"/>
</dbReference>
<keyword evidence="3" id="KW-0326">Glycosidase</keyword>
<dbReference type="InterPro" id="IPR002241">
    <property type="entry name" value="Glyco_hydro_27"/>
</dbReference>
<keyword evidence="5" id="KW-1185">Reference proteome</keyword>
<evidence type="ECO:0000313" key="5">
    <source>
        <dbReference type="Proteomes" id="UP000541444"/>
    </source>
</evidence>
<evidence type="ECO:0000313" key="4">
    <source>
        <dbReference type="EMBL" id="KAF6156532.1"/>
    </source>
</evidence>
<dbReference type="InterPro" id="IPR017853">
    <property type="entry name" value="GH"/>
</dbReference>
<dbReference type="GO" id="GO:0005975">
    <property type="term" value="P:carbohydrate metabolic process"/>
    <property type="evidence" value="ECO:0007669"/>
    <property type="project" value="InterPro"/>
</dbReference>
<dbReference type="GO" id="GO:0004553">
    <property type="term" value="F:hydrolase activity, hydrolyzing O-glycosyl compounds"/>
    <property type="evidence" value="ECO:0007669"/>
    <property type="project" value="InterPro"/>
</dbReference>
<evidence type="ECO:0000256" key="2">
    <source>
        <dbReference type="ARBA" id="ARBA00022801"/>
    </source>
</evidence>
<dbReference type="PANTHER" id="PTHR11452">
    <property type="entry name" value="ALPHA-GALACTOSIDASE/ALPHA-N-ACETYLGALACTOSAMINIDASE"/>
    <property type="match status" value="1"/>
</dbReference>
<dbReference type="AlphaFoldDB" id="A0A7J7MP47"/>
<dbReference type="Pfam" id="PF16499">
    <property type="entry name" value="Melibiase_2"/>
    <property type="match status" value="1"/>
</dbReference>
<evidence type="ECO:0000256" key="1">
    <source>
        <dbReference type="ARBA" id="ARBA00009743"/>
    </source>
</evidence>
<dbReference type="GO" id="GO:0009505">
    <property type="term" value="C:plant-type cell wall"/>
    <property type="evidence" value="ECO:0007669"/>
    <property type="project" value="TreeGrafter"/>
</dbReference>
<gene>
    <name evidence="4" type="ORF">GIB67_011333</name>
</gene>
<name>A0A7J7MP47_9MAGN</name>
<dbReference type="EMBL" id="JACGCM010001329">
    <property type="protein sequence ID" value="KAF6156532.1"/>
    <property type="molecule type" value="Genomic_DNA"/>
</dbReference>
<reference evidence="4 5" key="1">
    <citation type="journal article" date="2020" name="IScience">
        <title>Genome Sequencing of the Endangered Kingdonia uniflora (Circaeasteraceae, Ranunculales) Reveals Potential Mechanisms of Evolutionary Specialization.</title>
        <authorList>
            <person name="Sun Y."/>
            <person name="Deng T."/>
            <person name="Zhang A."/>
            <person name="Moore M.J."/>
            <person name="Landis J.B."/>
            <person name="Lin N."/>
            <person name="Zhang H."/>
            <person name="Zhang X."/>
            <person name="Huang J."/>
            <person name="Zhang X."/>
            <person name="Sun H."/>
            <person name="Wang H."/>
        </authorList>
    </citation>
    <scope>NUCLEOTIDE SEQUENCE [LARGE SCALE GENOMIC DNA]</scope>
    <source>
        <strain evidence="4">TB1705</strain>
        <tissue evidence="4">Leaf</tissue>
    </source>
</reference>
<proteinExistence type="inferred from homology"/>
<comment type="similarity">
    <text evidence="1">Belongs to the glycosyl hydrolase 27 family.</text>
</comment>
<dbReference type="SUPFAM" id="SSF51445">
    <property type="entry name" value="(Trans)glycosidases"/>
    <property type="match status" value="1"/>
</dbReference>
<accession>A0A7J7MP47</accession>
<protein>
    <recommendedName>
        <fullName evidence="6">Alpha-galactosidase</fullName>
    </recommendedName>
</protein>
<evidence type="ECO:0008006" key="6">
    <source>
        <dbReference type="Google" id="ProtNLM"/>
    </source>
</evidence>
<dbReference type="Proteomes" id="UP000541444">
    <property type="component" value="Unassembled WGS sequence"/>
</dbReference>
<keyword evidence="2" id="KW-0378">Hydrolase</keyword>
<dbReference type="Gene3D" id="3.20.20.70">
    <property type="entry name" value="Aldolase class I"/>
    <property type="match status" value="1"/>
</dbReference>
<dbReference type="OrthoDB" id="5795902at2759"/>